<dbReference type="Pfam" id="PF03186">
    <property type="entry name" value="CobD_Cbib"/>
    <property type="match status" value="1"/>
</dbReference>
<evidence type="ECO:0000313" key="3">
    <source>
        <dbReference type="Proteomes" id="UP000502041"/>
    </source>
</evidence>
<dbReference type="GO" id="GO:0046677">
    <property type="term" value="P:response to antibiotic"/>
    <property type="evidence" value="ECO:0007669"/>
    <property type="project" value="TreeGrafter"/>
</dbReference>
<keyword evidence="1" id="KW-0169">Cobalamin biosynthesis</keyword>
<dbReference type="GO" id="GO:0015420">
    <property type="term" value="F:ABC-type vitamin B12 transporter activity"/>
    <property type="evidence" value="ECO:0007669"/>
    <property type="project" value="UniProtKB-UniRule"/>
</dbReference>
<dbReference type="UniPathway" id="UPA00148"/>
<accession>A0A6H2H7Y5</accession>
<comment type="similarity">
    <text evidence="1">Belongs to the CobD/CbiB family.</text>
</comment>
<proteinExistence type="inferred from homology"/>
<keyword evidence="1" id="KW-0472">Membrane</keyword>
<feature type="transmembrane region" description="Helical" evidence="1">
    <location>
        <begin position="318"/>
        <end position="339"/>
    </location>
</feature>
<feature type="transmembrane region" description="Helical" evidence="1">
    <location>
        <begin position="74"/>
        <end position="94"/>
    </location>
</feature>
<comment type="function">
    <text evidence="1">Converts cobyric acid to cobinamide by the addition of aminopropanol on the F carboxylic group.</text>
</comment>
<keyword evidence="1" id="KW-0812">Transmembrane</keyword>
<dbReference type="HAMAP" id="MF_00024">
    <property type="entry name" value="CobD_CbiB"/>
    <property type="match status" value="1"/>
</dbReference>
<dbReference type="NCBIfam" id="NF005792">
    <property type="entry name" value="PRK07630.1"/>
    <property type="match status" value="1"/>
</dbReference>
<dbReference type="RefSeq" id="WP_168921534.1">
    <property type="nucleotide sequence ID" value="NZ_CP051461.1"/>
</dbReference>
<comment type="pathway">
    <text evidence="1">Cofactor biosynthesis; adenosylcobalamin biosynthesis.</text>
</comment>
<name>A0A6H2H7Y5_9BURK</name>
<dbReference type="KEGG" id="pvac:HC248_00986"/>
<dbReference type="PANTHER" id="PTHR38684:SF1">
    <property type="entry name" value="PROTEIN AMPE"/>
    <property type="match status" value="1"/>
</dbReference>
<keyword evidence="1" id="KW-1133">Transmembrane helix</keyword>
<evidence type="ECO:0000256" key="1">
    <source>
        <dbReference type="HAMAP-Rule" id="MF_00024"/>
    </source>
</evidence>
<comment type="caution">
    <text evidence="1">Lacks conserved residue(s) required for the propagation of feature annotation.</text>
</comment>
<keyword evidence="3" id="KW-1185">Reference proteome</keyword>
<gene>
    <name evidence="2" type="primary">cbiB</name>
    <name evidence="1" type="synonym">cobD</name>
    <name evidence="2" type="ORF">HC248_00986</name>
</gene>
<evidence type="ECO:0000313" key="2">
    <source>
        <dbReference type="EMBL" id="QJC55704.1"/>
    </source>
</evidence>
<reference evidence="2 3" key="1">
    <citation type="submission" date="2020-04" db="EMBL/GenBank/DDBJ databases">
        <title>Complete genome of a Psychrophilic, Marine, Gas Vacuolate Bacterium Polaromonas vacuolata KCTC 22033T.</title>
        <authorList>
            <person name="Hwang K."/>
            <person name="Kim K.M."/>
        </authorList>
    </citation>
    <scope>NUCLEOTIDE SEQUENCE [LARGE SCALE GENOMIC DNA]</scope>
    <source>
        <strain evidence="2 3">KCTC 22033</strain>
    </source>
</reference>
<dbReference type="AlphaFoldDB" id="A0A6H2H7Y5"/>
<protein>
    <recommendedName>
        <fullName evidence="1">Cobalamin biosynthesis protein CobD</fullName>
    </recommendedName>
</protein>
<dbReference type="InterPro" id="IPR052966">
    <property type="entry name" value="Beta-lactamase_Reg"/>
</dbReference>
<dbReference type="Proteomes" id="UP000502041">
    <property type="component" value="Chromosome"/>
</dbReference>
<organism evidence="2 3">
    <name type="scientific">Polaromonas vacuolata</name>
    <dbReference type="NCBI Taxonomy" id="37448"/>
    <lineage>
        <taxon>Bacteria</taxon>
        <taxon>Pseudomonadati</taxon>
        <taxon>Pseudomonadota</taxon>
        <taxon>Betaproteobacteria</taxon>
        <taxon>Burkholderiales</taxon>
        <taxon>Comamonadaceae</taxon>
        <taxon>Polaromonas</taxon>
    </lineage>
</organism>
<dbReference type="GO" id="GO:0048472">
    <property type="term" value="F:threonine-phosphate decarboxylase activity"/>
    <property type="evidence" value="ECO:0007669"/>
    <property type="project" value="InterPro"/>
</dbReference>
<comment type="subcellular location">
    <subcellularLocation>
        <location evidence="1">Cell membrane</location>
        <topology evidence="1">Multi-pass membrane protein</topology>
    </subcellularLocation>
</comment>
<dbReference type="GO" id="GO:0009236">
    <property type="term" value="P:cobalamin biosynthetic process"/>
    <property type="evidence" value="ECO:0007669"/>
    <property type="project" value="UniProtKB-UniRule"/>
</dbReference>
<dbReference type="InterPro" id="IPR004485">
    <property type="entry name" value="Cobalamin_biosynth_CobD/CbiB"/>
</dbReference>
<keyword evidence="1" id="KW-1003">Cell membrane</keyword>
<dbReference type="EMBL" id="CP051461">
    <property type="protein sequence ID" value="QJC55704.1"/>
    <property type="molecule type" value="Genomic_DNA"/>
</dbReference>
<dbReference type="GO" id="GO:0005886">
    <property type="term" value="C:plasma membrane"/>
    <property type="evidence" value="ECO:0007669"/>
    <property type="project" value="UniProtKB-SubCell"/>
</dbReference>
<feature type="transmembrane region" description="Helical" evidence="1">
    <location>
        <begin position="149"/>
        <end position="172"/>
    </location>
</feature>
<sequence length="340" mass="37007">MSFFAVLFALIIEQARPMARGNWIHLGFRAWARWSSRSLDAGKPQHGWLAWSVAVLLPALLTLAIHWLLLSFSILLAFAWSVAVLYATLGFRQFSHYFTDIRDALDVGDEAQARELLAQWRQVDASELPRSEIVRHVIEYSVLAAHRHVFGVLLWFSVLAALGLGPAGAVLYRLSEFVSRYWAHKAASLAVSSDVASPALQTAATRAWGAIDFLPARATALGFAVVGSFEEAIDSWRTHTQRFAADSPAASAERNDGVILAATSGAVNVRLGGQALKPITFTLIADESGLVDGSQAEATESSPGRAPELAHLRSIVGLVWRSVVLWMMLLALLTLARLLG</sequence>
<dbReference type="PANTHER" id="PTHR38684">
    <property type="entry name" value="PROTEIN AMPE"/>
    <property type="match status" value="1"/>
</dbReference>
<feature type="transmembrane region" description="Helical" evidence="1">
    <location>
        <begin position="48"/>
        <end position="69"/>
    </location>
</feature>